<feature type="domain" description="FAD-binding FR-type" evidence="2">
    <location>
        <begin position="3"/>
        <end position="137"/>
    </location>
</feature>
<sequence>MSYRPFHVHVHRSERLSPHFLRITLTGDELRHFRASGPFLDQRLKLIFPTDSGDLPVLDAAGDWFAQWSALPAERRGPMRSYSVRQLLDAAGHRFLVIDFVLHLAPDATGPAARWARDARPGDPLLVIGPSRDTPEGMGVEFLPGTATRIVLVGDETAAPAIARILDDLPADARGQALIEVPTQDDVLSFPTPERMTVRWLPRHGLPPGQLLLDHFQLTGREPSPGEVLPWETPDYSSSGEPLDVDKRPGDGTYHWIAGEAVMVTTLRRHLVRDRGVARSQVSFMGYWKQGVAMRG</sequence>
<dbReference type="Gene3D" id="2.40.30.10">
    <property type="entry name" value="Translation factors"/>
    <property type="match status" value="1"/>
</dbReference>
<dbReference type="InterPro" id="IPR017938">
    <property type="entry name" value="Riboflavin_synthase-like_b-brl"/>
</dbReference>
<dbReference type="Proteomes" id="UP001596244">
    <property type="component" value="Unassembled WGS sequence"/>
</dbReference>
<comment type="caution">
    <text evidence="3">The sequence shown here is derived from an EMBL/GenBank/DDBJ whole genome shotgun (WGS) entry which is preliminary data.</text>
</comment>
<dbReference type="RefSeq" id="WP_377002105.1">
    <property type="nucleotide sequence ID" value="NZ_JBHSQE010000009.1"/>
</dbReference>
<dbReference type="InterPro" id="IPR007037">
    <property type="entry name" value="SIP_rossman_dom"/>
</dbReference>
<evidence type="ECO:0000259" key="2">
    <source>
        <dbReference type="PROSITE" id="PS51384"/>
    </source>
</evidence>
<dbReference type="CDD" id="cd06193">
    <property type="entry name" value="siderophore_interacting"/>
    <property type="match status" value="1"/>
</dbReference>
<gene>
    <name evidence="3" type="ORF">ACFPUZ_11865</name>
</gene>
<organism evidence="3 4">
    <name type="scientific">Corynebacterium nasicanis</name>
    <dbReference type="NCBI Taxonomy" id="1448267"/>
    <lineage>
        <taxon>Bacteria</taxon>
        <taxon>Bacillati</taxon>
        <taxon>Actinomycetota</taxon>
        <taxon>Actinomycetes</taxon>
        <taxon>Mycobacteriales</taxon>
        <taxon>Corynebacteriaceae</taxon>
        <taxon>Corynebacterium</taxon>
    </lineage>
</organism>
<feature type="region of interest" description="Disordered" evidence="1">
    <location>
        <begin position="225"/>
        <end position="244"/>
    </location>
</feature>
<name>A0ABW1QG80_9CORY</name>
<dbReference type="SUPFAM" id="SSF63380">
    <property type="entry name" value="Riboflavin synthase domain-like"/>
    <property type="match status" value="1"/>
</dbReference>
<dbReference type="InterPro" id="IPR039374">
    <property type="entry name" value="SIP_fam"/>
</dbReference>
<dbReference type="EMBL" id="JBHSQE010000009">
    <property type="protein sequence ID" value="MFC6147498.1"/>
    <property type="molecule type" value="Genomic_DNA"/>
</dbReference>
<reference evidence="4" key="1">
    <citation type="journal article" date="2019" name="Int. J. Syst. Evol. Microbiol.">
        <title>The Global Catalogue of Microorganisms (GCM) 10K type strain sequencing project: providing services to taxonomists for standard genome sequencing and annotation.</title>
        <authorList>
            <consortium name="The Broad Institute Genomics Platform"/>
            <consortium name="The Broad Institute Genome Sequencing Center for Infectious Disease"/>
            <person name="Wu L."/>
            <person name="Ma J."/>
        </authorList>
    </citation>
    <scope>NUCLEOTIDE SEQUENCE [LARGE SCALE GENOMIC DNA]</scope>
    <source>
        <strain evidence="4">CCUG 51943</strain>
    </source>
</reference>
<dbReference type="InterPro" id="IPR013113">
    <property type="entry name" value="SIP_FAD-bd"/>
</dbReference>
<evidence type="ECO:0000256" key="1">
    <source>
        <dbReference type="SAM" id="MobiDB-lite"/>
    </source>
</evidence>
<dbReference type="PROSITE" id="PS51384">
    <property type="entry name" value="FAD_FR"/>
    <property type="match status" value="1"/>
</dbReference>
<dbReference type="PANTHER" id="PTHR30157">
    <property type="entry name" value="FERRIC REDUCTASE, NADPH-DEPENDENT"/>
    <property type="match status" value="1"/>
</dbReference>
<dbReference type="InterPro" id="IPR039261">
    <property type="entry name" value="FNR_nucleotide-bd"/>
</dbReference>
<keyword evidence="4" id="KW-1185">Reference proteome</keyword>
<dbReference type="PANTHER" id="PTHR30157:SF0">
    <property type="entry name" value="NADPH-DEPENDENT FERRIC-CHELATE REDUCTASE"/>
    <property type="match status" value="1"/>
</dbReference>
<protein>
    <submittedName>
        <fullName evidence="3">Siderophore-interacting protein</fullName>
    </submittedName>
</protein>
<dbReference type="Pfam" id="PF04954">
    <property type="entry name" value="SIP"/>
    <property type="match status" value="1"/>
</dbReference>
<proteinExistence type="predicted"/>
<dbReference type="Gene3D" id="3.40.50.80">
    <property type="entry name" value="Nucleotide-binding domain of ferredoxin-NADP reductase (FNR) module"/>
    <property type="match status" value="1"/>
</dbReference>
<evidence type="ECO:0000313" key="3">
    <source>
        <dbReference type="EMBL" id="MFC6147498.1"/>
    </source>
</evidence>
<dbReference type="InterPro" id="IPR017927">
    <property type="entry name" value="FAD-bd_FR_type"/>
</dbReference>
<accession>A0ABW1QG80</accession>
<evidence type="ECO:0000313" key="4">
    <source>
        <dbReference type="Proteomes" id="UP001596244"/>
    </source>
</evidence>
<dbReference type="Pfam" id="PF08021">
    <property type="entry name" value="FAD_binding_9"/>
    <property type="match status" value="1"/>
</dbReference>